<name>A0A9N8DXX4_9STRA</name>
<evidence type="ECO:0000256" key="4">
    <source>
        <dbReference type="ARBA" id="ARBA00022989"/>
    </source>
</evidence>
<evidence type="ECO:0000256" key="3">
    <source>
        <dbReference type="ARBA" id="ARBA00022741"/>
    </source>
</evidence>
<keyword evidence="10" id="KW-1185">Reference proteome</keyword>
<accession>A0A9N8DXX4</accession>
<dbReference type="GO" id="GO:0000166">
    <property type="term" value="F:nucleotide binding"/>
    <property type="evidence" value="ECO:0007669"/>
    <property type="project" value="UniProtKB-KW"/>
</dbReference>
<dbReference type="InterPro" id="IPR050401">
    <property type="entry name" value="Cyclic_nucleotide_synthase"/>
</dbReference>
<proteinExistence type="predicted"/>
<dbReference type="CDD" id="cd07302">
    <property type="entry name" value="CHD"/>
    <property type="match status" value="1"/>
</dbReference>
<feature type="transmembrane region" description="Helical" evidence="7">
    <location>
        <begin position="55"/>
        <end position="77"/>
    </location>
</feature>
<evidence type="ECO:0000256" key="5">
    <source>
        <dbReference type="ARBA" id="ARBA00023136"/>
    </source>
</evidence>
<dbReference type="InterPro" id="IPR001054">
    <property type="entry name" value="A/G_cyclase"/>
</dbReference>
<evidence type="ECO:0000256" key="1">
    <source>
        <dbReference type="ARBA" id="ARBA00004370"/>
    </source>
</evidence>
<dbReference type="GO" id="GO:0004383">
    <property type="term" value="F:guanylate cyclase activity"/>
    <property type="evidence" value="ECO:0007669"/>
    <property type="project" value="TreeGrafter"/>
</dbReference>
<dbReference type="GO" id="GO:0004016">
    <property type="term" value="F:adenylate cyclase activity"/>
    <property type="evidence" value="ECO:0007669"/>
    <property type="project" value="TreeGrafter"/>
</dbReference>
<dbReference type="Gene3D" id="3.30.70.1230">
    <property type="entry name" value="Nucleotide cyclase"/>
    <property type="match status" value="1"/>
</dbReference>
<dbReference type="GO" id="GO:0035556">
    <property type="term" value="P:intracellular signal transduction"/>
    <property type="evidence" value="ECO:0007669"/>
    <property type="project" value="InterPro"/>
</dbReference>
<keyword evidence="6" id="KW-0456">Lyase</keyword>
<dbReference type="SUPFAM" id="SSF55073">
    <property type="entry name" value="Nucleotide cyclase"/>
    <property type="match status" value="1"/>
</dbReference>
<keyword evidence="9" id="KW-0675">Receptor</keyword>
<evidence type="ECO:0000313" key="9">
    <source>
        <dbReference type="EMBL" id="CAB9510360.1"/>
    </source>
</evidence>
<dbReference type="GO" id="GO:0007168">
    <property type="term" value="P:receptor guanylyl cyclase signaling pathway"/>
    <property type="evidence" value="ECO:0007669"/>
    <property type="project" value="TreeGrafter"/>
</dbReference>
<evidence type="ECO:0000256" key="2">
    <source>
        <dbReference type="ARBA" id="ARBA00022692"/>
    </source>
</evidence>
<feature type="transmembrane region" description="Helical" evidence="7">
    <location>
        <begin position="417"/>
        <end position="437"/>
    </location>
</feature>
<evidence type="ECO:0000259" key="8">
    <source>
        <dbReference type="PROSITE" id="PS50125"/>
    </source>
</evidence>
<evidence type="ECO:0000256" key="7">
    <source>
        <dbReference type="SAM" id="Phobius"/>
    </source>
</evidence>
<gene>
    <name evidence="9" type="ORF">SEMRO_433_G141840.1</name>
</gene>
<evidence type="ECO:0000256" key="6">
    <source>
        <dbReference type="ARBA" id="ARBA00023239"/>
    </source>
</evidence>
<dbReference type="EMBL" id="CAICTM010000432">
    <property type="protein sequence ID" value="CAB9510360.1"/>
    <property type="molecule type" value="Genomic_DNA"/>
</dbReference>
<dbReference type="AlphaFoldDB" id="A0A9N8DXX4"/>
<dbReference type="Proteomes" id="UP001153069">
    <property type="component" value="Unassembled WGS sequence"/>
</dbReference>
<dbReference type="PROSITE" id="PS50125">
    <property type="entry name" value="GUANYLATE_CYCLASE_2"/>
    <property type="match status" value="1"/>
</dbReference>
<keyword evidence="2 7" id="KW-0812">Transmembrane</keyword>
<feature type="domain" description="Guanylate cyclase" evidence="8">
    <location>
        <begin position="554"/>
        <end position="688"/>
    </location>
</feature>
<dbReference type="SMART" id="SM00044">
    <property type="entry name" value="CYCc"/>
    <property type="match status" value="1"/>
</dbReference>
<comment type="subcellular location">
    <subcellularLocation>
        <location evidence="1">Membrane</location>
    </subcellularLocation>
</comment>
<sequence length="801" mass="88259">MTTVQILEGLPDNDLASVSSYNDKTGGGTTSGGDNADKDEKGWFSFLWDDKDNKFVFFWMGVVLVTIASTGVFVLIFTANILRDDETKTFENAFHQHVRNIAEGTLFQAKTIMSSMETLADTITIYAEASQDNWPFLVVPESGRRALRTRVDAKLDLVGFSPIVANNETTEWTVFSSYELEDVTAHSIPYIYRLDDNNNDQVIPDTTSNQMLPVWQTSPTPYNTSLINYNLISAPKYGALFADMMETQHTAISAIYSDYDLDTFKNQQFFDPSDFNSTIPRSVIVMPVYNSFLLEQRSIVGVVHGVLPWDRFLTGILPEGVNGIIAVIRNTCGDRYSFLLNGPDVVFLGPGDVNGTNNDYITETIWFGVEFLRSPSTLSTSTRPKNIGDTCVYSVGIYPSEEFERFHGNSNVEVFTVMYACVFLFLMVVFFIFVWFVQKRQARVMKIATRTTAIISTLFPDNVRDRIMKQAEDQASREQLASSGGDDASSANFQNLKSLLTSGDKAAAAGKQQSQELGNGTDHMASVSLLPETAPSGVTTFQDKPIADLYPNCTVCFMDLVGFTSWSSTRDPVQVFSLLETLYGAFDSIANRRRIFKVETIGDCYVAVVGLPKPRRDHALAMTRFCHDCLIKSGEVFHFLEESLGPGTSGLNLRLGLHSGPVTAGVLRGLKGRFQLFGDTVNTSARMESNSAAGKILCSQDTADLLIAGGKRHWVSPRAEKIVAKGKGEMQTFWVTIKNTKSVLDGSVSEFYSRTSSTVDDSQAGGDDGFVDVESGADGGGAADVNHHHDEKPVFETVMDC</sequence>
<dbReference type="GO" id="GO:0005886">
    <property type="term" value="C:plasma membrane"/>
    <property type="evidence" value="ECO:0007669"/>
    <property type="project" value="TreeGrafter"/>
</dbReference>
<dbReference type="Pfam" id="PF00211">
    <property type="entry name" value="Guanylate_cyc"/>
    <property type="match status" value="1"/>
</dbReference>
<organism evidence="9 10">
    <name type="scientific">Seminavis robusta</name>
    <dbReference type="NCBI Taxonomy" id="568900"/>
    <lineage>
        <taxon>Eukaryota</taxon>
        <taxon>Sar</taxon>
        <taxon>Stramenopiles</taxon>
        <taxon>Ochrophyta</taxon>
        <taxon>Bacillariophyta</taxon>
        <taxon>Bacillariophyceae</taxon>
        <taxon>Bacillariophycidae</taxon>
        <taxon>Naviculales</taxon>
        <taxon>Naviculaceae</taxon>
        <taxon>Seminavis</taxon>
    </lineage>
</organism>
<protein>
    <submittedName>
        <fullName evidence="9">Receptor-type guanylate cyclase gcy</fullName>
    </submittedName>
</protein>
<dbReference type="PANTHER" id="PTHR11920">
    <property type="entry name" value="GUANYLYL CYCLASE"/>
    <property type="match status" value="1"/>
</dbReference>
<dbReference type="PANTHER" id="PTHR11920:SF335">
    <property type="entry name" value="GUANYLATE CYCLASE"/>
    <property type="match status" value="1"/>
</dbReference>
<dbReference type="InterPro" id="IPR029787">
    <property type="entry name" value="Nucleotide_cyclase"/>
</dbReference>
<comment type="caution">
    <text evidence="9">The sequence shown here is derived from an EMBL/GenBank/DDBJ whole genome shotgun (WGS) entry which is preliminary data.</text>
</comment>
<reference evidence="9" key="1">
    <citation type="submission" date="2020-06" db="EMBL/GenBank/DDBJ databases">
        <authorList>
            <consortium name="Plant Systems Biology data submission"/>
        </authorList>
    </citation>
    <scope>NUCLEOTIDE SEQUENCE</scope>
    <source>
        <strain evidence="9">D6</strain>
    </source>
</reference>
<keyword evidence="3" id="KW-0547">Nucleotide-binding</keyword>
<keyword evidence="5 7" id="KW-0472">Membrane</keyword>
<evidence type="ECO:0000313" key="10">
    <source>
        <dbReference type="Proteomes" id="UP001153069"/>
    </source>
</evidence>
<keyword evidence="4 7" id="KW-1133">Transmembrane helix</keyword>
<dbReference type="GO" id="GO:0001653">
    <property type="term" value="F:peptide receptor activity"/>
    <property type="evidence" value="ECO:0007669"/>
    <property type="project" value="TreeGrafter"/>
</dbReference>